<feature type="region of interest" description="Disordered" evidence="4">
    <location>
        <begin position="2089"/>
        <end position="2121"/>
    </location>
</feature>
<dbReference type="InterPro" id="IPR019775">
    <property type="entry name" value="WD40_repeat_CS"/>
</dbReference>
<evidence type="ECO:0000259" key="5">
    <source>
        <dbReference type="Pfam" id="PF05018"/>
    </source>
</evidence>
<dbReference type="Gene3D" id="2.130.10.10">
    <property type="entry name" value="YVTN repeat-like/Quinoprotein amine dehydrogenase"/>
    <property type="match status" value="5"/>
</dbReference>
<comment type="caution">
    <text evidence="7">The sequence shown here is derived from an EMBL/GenBank/DDBJ whole genome shotgun (WGS) entry which is preliminary data.</text>
</comment>
<dbReference type="PANTHER" id="PTHR13720:SF24">
    <property type="entry name" value="WD REPEAT-CONTAINING PROTEIN 90"/>
    <property type="match status" value="1"/>
</dbReference>
<sequence>MSSFTCQDYSSPDTTAPITKKRRPSPPTNDTNVNIIEKENRPRGSLRGKKAKPSARDEIGMLKAQVTSLEEQLRHLRTKWSRYLPDERTLTIAQHSAHMKYEIRQTLTEQKQLQELFQQQQIAFAKLQSVVLRAPVYSNGDKIFKALHFDTRLGHDPEDRRNTLKAHNEHSLATIPSIMDQLTQSTVDKLLQYQGKDAIKTPVLPISHIDVTGCADYTLVTSVFMSEIPHPSLQDVYAGVLAFFGSISLSLKHHFGMNATQTKLNSEESPVYWRMGYENAGGLPATANQVMCSELTTTHATVHLDTITDDPLHPSNSIEFGNCGLTLTPRIESATDKTVSVMLRWAVVYRYDILPDHPILQKHVEMIRPILNGDLITASLCNYIQKLLRERSDPFVEVIKFGMTHRNVGWHTQGDVEQIQDQYIHKNVFKIRGAIAATNYLRVPRDAVKGTHGLGLTGRYAYLQVRRIGDLPMTIHLDFVTNKKTALRFTLSSIYQLFRSTGTVLRVPLSFDTRWTVVVVDMVRLLELHSFNQYARETYRHLKTITLCASMNVRNFFVSPTLYTPTTLPSSLRFPGDFGDQYGWVILPDGGSSVDHEIHQHCKQEDLRIAATPTPVQVRRNLNGSACSINNEGEAEEYSSINEAQVEVITKLSPRTRDANIRRDRNDILSKADQILRDAGVFVNTESANNRESIDAGYQSPLSSPTMKFASGMKQGLRTRIVSSSTKAEWPDPILELDRIIGFSNNFAHMLLWAPDGSACIYTSASTIIYREFCDERRTKNATNGADENIRSTEAVKGSTEASGSATTTREYFLYGHCAAICALAVTNDGSLLASAEVPKESNQNGIRLWNLTNHDCITVIKAQPKGVHALCFSPLSKSRLLLCVVGRDECFRTQIFIWDCSSLQRGKLDPLSTAVSLMARQTSDFPIDRMSFSPYEHRDQFHLVSCGRENIRYWRVNPNTGHLTGCPVILNEYSRGTVFTDIGFDTIVDSHPSNIHRVRPLYVSSSVGTLLVIDYDSKQVICVYQLHDASINCLSVNEGFCVTGSDDCFLRVWPLDFTDFFLEAQHEAGVSCLDVSSDGMKVLVGSRNNAVGVLDIASQHYATLLRSHTKKVTAMAAAPWGSPLASLLLEDTGVGTESELVTASEDGTLRVWDTSSGHQLYEFDIQLERVVSLAASPVNSGIVAVGFASGYTRIFDVHRTSQATDNDEVLSSMLHEFRQHQSSIRHIAFDTDAQHLFTSGSGKQLCLYDARQQDYLPLKMLLADFDHEDGRFEVSFDKKWLALVSSDRQSIAMLDPCSLRVISTVRPPNQGQEETLKLARFSNHSSELLVLSASDRLHIFSLPGREYVQSMPLLGQDGISALVMSANAKYMATGGADGSLRVWNWDERGRIGRMHQSFLGHAGKVNELAFTKDGKGLVASGESSAICIWQFHGDSSPMSPREKSGPLDRKCFNLAGLEESDDMNVDHDGHMHGDSSSTNGTSSKTNFRLSLEDDALTLNSGSETVQRGRFDSVLSNGADLQDIDIPTTVVETMTVCGELSLSNAVGGFNPSKFIWSYSTGKLLSAAGSVLVVEDLASGEQQFHGDFSNNKTDSLDEIVVVQLSPSGENMAMISSRFDVVVIRSLTRTDEDNTSTKNVISSQQDDPILITLLPDTRAVTCLAFAQCAGYGTSDQRICMACKIGKMPQNVVVVASTTQKCIIWSSLNSSGIQQAEIRQILATSDSQFLLLHVSDDYSGARTLSIHRDEATGASGKVPEATIESLIGIFPTQVQLISLFNTKGRTDRLRYLVGIDNDRYCYFYDLHRNTFIASTQLLLLPSKSKSGNNQVDDNGKRVSTSRKLVEFLEWVTTAGKSLLISGSTTENVLYVHGLPMLSTKHSARIQVDWQRMARAGVSLLCKISLSGGGLLRSLSVDPARDVGIATTDDGTTLLAHFDASSTTRVIREAAVGNPFVAASASWALEGAVMLSISQNDNAIRVWLPELAKEIATFQVDSAVCTSFAVNPFSSLHDIPQSMVMAGYSDRSFRIFDLCEMRLLSRFELTSSSGKASRYEGSFIDRIVFVGPFNALVVTKDNCVLLVDISNALEGTEEAQSTRQSNVRTPPKRSISRPAKKSLQERPRTRLKLSIPGGRKTDREVVYRELVLLPSSYIRRKRLPGLAKSEQVHVEVGAIEVKESREANIHPFLIVVKYTGPARYGDGRCMVKVFADPATNVSNEEEIAPTDEWRLNIRPCLDQSVATFMEIESGSVQVLYAYKTQHTDHSSSGRCQWGLELRDCVQQCAIQRFRFTTSLSNPVMLRSINAMLLNESEAAELLLVDAEGRMAVFEVANRRLHPVNAQTSQRLQLKPCSIVKRAVLLTSPTQLAVASLNFH</sequence>
<dbReference type="Pfam" id="PF00400">
    <property type="entry name" value="WD40"/>
    <property type="match status" value="2"/>
</dbReference>
<dbReference type="SUPFAM" id="SSF50978">
    <property type="entry name" value="WD40 repeat-like"/>
    <property type="match status" value="3"/>
</dbReference>
<dbReference type="InterPro" id="IPR007714">
    <property type="entry name" value="CFA20_dom"/>
</dbReference>
<evidence type="ECO:0000256" key="3">
    <source>
        <dbReference type="PROSITE-ProRule" id="PRU00221"/>
    </source>
</evidence>
<gene>
    <name evidence="7" type="ORF">F444_00999</name>
</gene>
<evidence type="ECO:0000313" key="8">
    <source>
        <dbReference type="Proteomes" id="UP000028582"/>
    </source>
</evidence>
<proteinExistence type="predicted"/>
<feature type="repeat" description="WD" evidence="3">
    <location>
        <begin position="1360"/>
        <end position="1385"/>
    </location>
</feature>
<dbReference type="OrthoDB" id="6252103at2759"/>
<feature type="compositionally biased region" description="Basic and acidic residues" evidence="4">
    <location>
        <begin position="1465"/>
        <end position="1474"/>
    </location>
</feature>
<dbReference type="InterPro" id="IPR050630">
    <property type="entry name" value="WD_repeat_EMAP"/>
</dbReference>
<dbReference type="Pfam" id="PF23393">
    <property type="entry name" value="Beta-prop_WDR90_POC16_2nd"/>
    <property type="match status" value="1"/>
</dbReference>
<feature type="region of interest" description="Disordered" evidence="4">
    <location>
        <begin position="1"/>
        <end position="56"/>
    </location>
</feature>
<dbReference type="Proteomes" id="UP000028582">
    <property type="component" value="Unassembled WGS sequence"/>
</dbReference>
<dbReference type="InterPro" id="IPR015943">
    <property type="entry name" value="WD40/YVTN_repeat-like_dom_sf"/>
</dbReference>
<keyword evidence="1 3" id="KW-0853">WD repeat</keyword>
<reference evidence="7 8" key="1">
    <citation type="submission" date="2013-11" db="EMBL/GenBank/DDBJ databases">
        <title>The Genome Sequence of Phytophthora parasitica P1976.</title>
        <authorList>
            <consortium name="The Broad Institute Genomics Platform"/>
            <person name="Russ C."/>
            <person name="Tyler B."/>
            <person name="Panabieres F."/>
            <person name="Shan W."/>
            <person name="Tripathy S."/>
            <person name="Grunwald N."/>
            <person name="Machado M."/>
            <person name="Johnson C.S."/>
            <person name="Walker B."/>
            <person name="Young S."/>
            <person name="Zeng Q."/>
            <person name="Gargeya S."/>
            <person name="Fitzgerald M."/>
            <person name="Haas B."/>
            <person name="Abouelleil A."/>
            <person name="Allen A.W."/>
            <person name="Alvarado L."/>
            <person name="Arachchi H.M."/>
            <person name="Berlin A.M."/>
            <person name="Chapman S.B."/>
            <person name="Gainer-Dewar J."/>
            <person name="Goldberg J."/>
            <person name="Griggs A."/>
            <person name="Gujja S."/>
            <person name="Hansen M."/>
            <person name="Howarth C."/>
            <person name="Imamovic A."/>
            <person name="Ireland A."/>
            <person name="Larimer J."/>
            <person name="McCowan C."/>
            <person name="Murphy C."/>
            <person name="Pearson M."/>
            <person name="Poon T.W."/>
            <person name="Priest M."/>
            <person name="Roberts A."/>
            <person name="Saif S."/>
            <person name="Shea T."/>
            <person name="Sisk P."/>
            <person name="Sykes S."/>
            <person name="Wortman J."/>
            <person name="Nusbaum C."/>
            <person name="Birren B."/>
        </authorList>
    </citation>
    <scope>NUCLEOTIDE SEQUENCE [LARGE SCALE GENOMIC DNA]</scope>
    <source>
        <strain evidence="7 8">P1976</strain>
    </source>
</reference>
<feature type="repeat" description="WD" evidence="3">
    <location>
        <begin position="1399"/>
        <end position="1440"/>
    </location>
</feature>
<name>A0A081B298_PHYNI</name>
<dbReference type="PROSITE" id="PS50294">
    <property type="entry name" value="WD_REPEATS_REGION"/>
    <property type="match status" value="1"/>
</dbReference>
<evidence type="ECO:0000259" key="6">
    <source>
        <dbReference type="Pfam" id="PF23393"/>
    </source>
</evidence>
<evidence type="ECO:0000313" key="7">
    <source>
        <dbReference type="EMBL" id="ETO85259.1"/>
    </source>
</evidence>
<organism evidence="7 8">
    <name type="scientific">Phytophthora nicotianae P1976</name>
    <dbReference type="NCBI Taxonomy" id="1317066"/>
    <lineage>
        <taxon>Eukaryota</taxon>
        <taxon>Sar</taxon>
        <taxon>Stramenopiles</taxon>
        <taxon>Oomycota</taxon>
        <taxon>Peronosporomycetes</taxon>
        <taxon>Peronosporales</taxon>
        <taxon>Peronosporaceae</taxon>
        <taxon>Phytophthora</taxon>
    </lineage>
</organism>
<feature type="compositionally biased region" description="Polar residues" evidence="4">
    <location>
        <begin position="1"/>
        <end position="17"/>
    </location>
</feature>
<evidence type="ECO:0000256" key="4">
    <source>
        <dbReference type="SAM" id="MobiDB-lite"/>
    </source>
</evidence>
<dbReference type="PANTHER" id="PTHR13720">
    <property type="entry name" value="WD-40 REPEAT PROTEIN"/>
    <property type="match status" value="1"/>
</dbReference>
<feature type="region of interest" description="Disordered" evidence="4">
    <location>
        <begin position="1463"/>
        <end position="1485"/>
    </location>
</feature>
<dbReference type="InterPro" id="IPR001680">
    <property type="entry name" value="WD40_rpt"/>
</dbReference>
<feature type="repeat" description="WD" evidence="3">
    <location>
        <begin position="1141"/>
        <end position="1163"/>
    </location>
</feature>
<evidence type="ECO:0000256" key="2">
    <source>
        <dbReference type="ARBA" id="ARBA00022737"/>
    </source>
</evidence>
<feature type="domain" description="WDR90/POC16 second beta-propeller" evidence="6">
    <location>
        <begin position="1138"/>
        <end position="1431"/>
    </location>
</feature>
<dbReference type="InterPro" id="IPR055441">
    <property type="entry name" value="Beta-prop_WDR90_POC16_2nd"/>
</dbReference>
<feature type="compositionally biased region" description="Basic residues" evidence="4">
    <location>
        <begin position="44"/>
        <end position="53"/>
    </location>
</feature>
<dbReference type="SMART" id="SM00320">
    <property type="entry name" value="WD40"/>
    <property type="match status" value="11"/>
</dbReference>
<dbReference type="InterPro" id="IPR036322">
    <property type="entry name" value="WD40_repeat_dom_sf"/>
</dbReference>
<feature type="domain" description="CFA20" evidence="5">
    <location>
        <begin position="394"/>
        <end position="573"/>
    </location>
</feature>
<keyword evidence="2" id="KW-0677">Repeat</keyword>
<feature type="compositionally biased region" description="Polar residues" evidence="4">
    <location>
        <begin position="2090"/>
        <end position="2100"/>
    </location>
</feature>
<dbReference type="EMBL" id="ANJA01000186">
    <property type="protein sequence ID" value="ETO85259.1"/>
    <property type="molecule type" value="Genomic_DNA"/>
</dbReference>
<feature type="compositionally biased region" description="Low complexity" evidence="4">
    <location>
        <begin position="1476"/>
        <end position="1485"/>
    </location>
</feature>
<dbReference type="PROSITE" id="PS50082">
    <property type="entry name" value="WD_REPEATS_2"/>
    <property type="match status" value="3"/>
</dbReference>
<accession>A0A081B298</accession>
<dbReference type="Pfam" id="PF05018">
    <property type="entry name" value="CFA20_dom"/>
    <property type="match status" value="1"/>
</dbReference>
<dbReference type="PROSITE" id="PS00678">
    <property type="entry name" value="WD_REPEATS_1"/>
    <property type="match status" value="1"/>
</dbReference>
<protein>
    <submittedName>
        <fullName evidence="7">Uncharacterized protein</fullName>
    </submittedName>
</protein>
<feature type="compositionally biased region" description="Basic residues" evidence="4">
    <location>
        <begin position="2102"/>
        <end position="2112"/>
    </location>
</feature>
<dbReference type="GO" id="GO:0005929">
    <property type="term" value="C:cilium"/>
    <property type="evidence" value="ECO:0007669"/>
    <property type="project" value="UniProtKB-ARBA"/>
</dbReference>
<evidence type="ECO:0000256" key="1">
    <source>
        <dbReference type="ARBA" id="ARBA00022574"/>
    </source>
</evidence>